<dbReference type="PROSITE" id="PS51900">
    <property type="entry name" value="CB"/>
    <property type="match status" value="1"/>
</dbReference>
<evidence type="ECO:0000259" key="6">
    <source>
        <dbReference type="PROSITE" id="PS51898"/>
    </source>
</evidence>
<name>A0A8J3L9J8_9ACTN</name>
<dbReference type="InterPro" id="IPR010998">
    <property type="entry name" value="Integrase_recombinase_N"/>
</dbReference>
<evidence type="ECO:0000259" key="7">
    <source>
        <dbReference type="PROSITE" id="PS51900"/>
    </source>
</evidence>
<evidence type="ECO:0000256" key="3">
    <source>
        <dbReference type="ARBA" id="ARBA00023125"/>
    </source>
</evidence>
<dbReference type="PANTHER" id="PTHR30349">
    <property type="entry name" value="PHAGE INTEGRASE-RELATED"/>
    <property type="match status" value="1"/>
</dbReference>
<dbReference type="Pfam" id="PF00589">
    <property type="entry name" value="Phage_integrase"/>
    <property type="match status" value="1"/>
</dbReference>
<dbReference type="Proteomes" id="UP000630887">
    <property type="component" value="Unassembled WGS sequence"/>
</dbReference>
<dbReference type="RefSeq" id="WP_203699534.1">
    <property type="nucleotide sequence ID" value="NZ_BAAALC010000008.1"/>
</dbReference>
<keyword evidence="2" id="KW-0229">DNA integration</keyword>
<gene>
    <name evidence="8" type="ORF">Cco03nite_82890</name>
</gene>
<proteinExistence type="inferred from homology"/>
<feature type="domain" description="Core-binding (CB)" evidence="7">
    <location>
        <begin position="81"/>
        <end position="160"/>
    </location>
</feature>
<dbReference type="InterPro" id="IPR011010">
    <property type="entry name" value="DNA_brk_join_enz"/>
</dbReference>
<keyword evidence="9" id="KW-1185">Reference proteome</keyword>
<dbReference type="InterPro" id="IPR002104">
    <property type="entry name" value="Integrase_catalytic"/>
</dbReference>
<dbReference type="PANTHER" id="PTHR30349:SF64">
    <property type="entry name" value="PROPHAGE INTEGRASE INTD-RELATED"/>
    <property type="match status" value="1"/>
</dbReference>
<evidence type="ECO:0000313" key="8">
    <source>
        <dbReference type="EMBL" id="GIG11589.1"/>
    </source>
</evidence>
<evidence type="ECO:0008006" key="10">
    <source>
        <dbReference type="Google" id="ProtNLM"/>
    </source>
</evidence>
<evidence type="ECO:0000256" key="1">
    <source>
        <dbReference type="ARBA" id="ARBA00008857"/>
    </source>
</evidence>
<evidence type="ECO:0000256" key="4">
    <source>
        <dbReference type="ARBA" id="ARBA00023172"/>
    </source>
</evidence>
<reference evidence="8 9" key="1">
    <citation type="submission" date="2021-01" db="EMBL/GenBank/DDBJ databases">
        <title>Whole genome shotgun sequence of Catellatospora coxensis NBRC 107359.</title>
        <authorList>
            <person name="Komaki H."/>
            <person name="Tamura T."/>
        </authorList>
    </citation>
    <scope>NUCLEOTIDE SEQUENCE [LARGE SCALE GENOMIC DNA]</scope>
    <source>
        <strain evidence="8 9">NBRC 107359</strain>
    </source>
</reference>
<protein>
    <recommendedName>
        <fullName evidence="10">Site-specific recombinase XerD</fullName>
    </recommendedName>
</protein>
<accession>A0A8J3L9J8</accession>
<organism evidence="8 9">
    <name type="scientific">Catellatospora coxensis</name>
    <dbReference type="NCBI Taxonomy" id="310354"/>
    <lineage>
        <taxon>Bacteria</taxon>
        <taxon>Bacillati</taxon>
        <taxon>Actinomycetota</taxon>
        <taxon>Actinomycetes</taxon>
        <taxon>Micromonosporales</taxon>
        <taxon>Micromonosporaceae</taxon>
        <taxon>Catellatospora</taxon>
    </lineage>
</organism>
<dbReference type="CDD" id="cd01189">
    <property type="entry name" value="INT_ICEBs1_C_like"/>
    <property type="match status" value="1"/>
</dbReference>
<dbReference type="InterPro" id="IPR013762">
    <property type="entry name" value="Integrase-like_cat_sf"/>
</dbReference>
<dbReference type="InterPro" id="IPR004107">
    <property type="entry name" value="Integrase_SAM-like_N"/>
</dbReference>
<comment type="caution">
    <text evidence="8">The sequence shown here is derived from an EMBL/GenBank/DDBJ whole genome shotgun (WGS) entry which is preliminary data.</text>
</comment>
<dbReference type="Gene3D" id="1.10.150.130">
    <property type="match status" value="1"/>
</dbReference>
<evidence type="ECO:0000256" key="5">
    <source>
        <dbReference type="PROSITE-ProRule" id="PRU01248"/>
    </source>
</evidence>
<keyword evidence="3 5" id="KW-0238">DNA-binding</keyword>
<dbReference type="GO" id="GO:0006310">
    <property type="term" value="P:DNA recombination"/>
    <property type="evidence" value="ECO:0007669"/>
    <property type="project" value="UniProtKB-KW"/>
</dbReference>
<dbReference type="AlphaFoldDB" id="A0A8J3L9J8"/>
<keyword evidence="4" id="KW-0233">DNA recombination</keyword>
<evidence type="ECO:0000256" key="2">
    <source>
        <dbReference type="ARBA" id="ARBA00022908"/>
    </source>
</evidence>
<dbReference type="GO" id="GO:0015074">
    <property type="term" value="P:DNA integration"/>
    <property type="evidence" value="ECO:0007669"/>
    <property type="project" value="UniProtKB-KW"/>
</dbReference>
<dbReference type="Gene3D" id="1.10.443.10">
    <property type="entry name" value="Intergrase catalytic core"/>
    <property type="match status" value="1"/>
</dbReference>
<evidence type="ECO:0000313" key="9">
    <source>
        <dbReference type="Proteomes" id="UP000630887"/>
    </source>
</evidence>
<dbReference type="InterPro" id="IPR044068">
    <property type="entry name" value="CB"/>
</dbReference>
<dbReference type="InterPro" id="IPR050090">
    <property type="entry name" value="Tyrosine_recombinase_XerCD"/>
</dbReference>
<dbReference type="PROSITE" id="PS51898">
    <property type="entry name" value="TYR_RECOMBINASE"/>
    <property type="match status" value="1"/>
</dbReference>
<sequence length="401" mass="45112">MAHVEDRWFKIETGPDGKKTRVKTALHGTGMRYRVRYIAPDGRERSKSFPDREKRAADAFLVSIESDKLRGSYIDPVAGRITFREYAEHWLRTHVVDESSREGTEYRIRGHVLPYFGDRQLSSIKPSDIREWDQGLVGKLAVSTRSVTFAHLRSIFSAAVDDERIAKNPCSASSVKQPRPVPKRVVPWTIQQVTAIRHGLAERYRLAVDLGAGCGMRQGEIFGLGVDDIELGGSGEGWIHVQRQIKIVRNRLVFGLTKNNRDRRIPASAEVGTRLLAHMQGTPPLEITLPWEEPAGKLVTVMLVLTSTRGNAIKRWTFDNNAWHPALRRAGIKPDRSTGMHALRHLYASTLLDAGESIKALAEYLGHSDPAFTLRQYTHLMPTSETRSRAAIDNLFRSHTA</sequence>
<dbReference type="Pfam" id="PF14659">
    <property type="entry name" value="Phage_int_SAM_3"/>
    <property type="match status" value="1"/>
</dbReference>
<dbReference type="EMBL" id="BONI01000155">
    <property type="protein sequence ID" value="GIG11589.1"/>
    <property type="molecule type" value="Genomic_DNA"/>
</dbReference>
<dbReference type="SUPFAM" id="SSF56349">
    <property type="entry name" value="DNA breaking-rejoining enzymes"/>
    <property type="match status" value="1"/>
</dbReference>
<dbReference type="GO" id="GO:0003677">
    <property type="term" value="F:DNA binding"/>
    <property type="evidence" value="ECO:0007669"/>
    <property type="project" value="UniProtKB-UniRule"/>
</dbReference>
<feature type="domain" description="Tyr recombinase" evidence="6">
    <location>
        <begin position="183"/>
        <end position="393"/>
    </location>
</feature>
<comment type="similarity">
    <text evidence="1">Belongs to the 'phage' integrase family.</text>
</comment>